<dbReference type="Gene3D" id="2.120.10.30">
    <property type="entry name" value="TolB, C-terminal domain"/>
    <property type="match status" value="1"/>
</dbReference>
<name>N1UXH8_9MICC</name>
<evidence type="ECO:0000313" key="3">
    <source>
        <dbReference type="EMBL" id="EMY33745.1"/>
    </source>
</evidence>
<feature type="domain" description="SMP-30/Gluconolactonase/LRE-like region" evidence="2">
    <location>
        <begin position="38"/>
        <end position="248"/>
    </location>
</feature>
<dbReference type="Pfam" id="PF08450">
    <property type="entry name" value="SGL"/>
    <property type="match status" value="1"/>
</dbReference>
<accession>N1UXH8</accession>
<proteinExistence type="predicted"/>
<reference evidence="3 4" key="1">
    <citation type="journal article" date="2013" name="Genome Announc.">
        <title>Draft Genome Sequence of Arthrobacter crystallopoietes Strain BAB-32, Revealing Genes for Bioremediation.</title>
        <authorList>
            <person name="Joshi M.N."/>
            <person name="Pandit A.S."/>
            <person name="Sharma A."/>
            <person name="Pandya R.V."/>
            <person name="Desai S.M."/>
            <person name="Saxena A.K."/>
            <person name="Bagatharia S.B."/>
        </authorList>
    </citation>
    <scope>NUCLEOTIDE SEQUENCE [LARGE SCALE GENOMIC DNA]</scope>
    <source>
        <strain evidence="3 4">BAB-32</strain>
    </source>
</reference>
<dbReference type="Proteomes" id="UP000010729">
    <property type="component" value="Unassembled WGS sequence"/>
</dbReference>
<dbReference type="InterPro" id="IPR013658">
    <property type="entry name" value="SGL"/>
</dbReference>
<gene>
    <name evidence="3" type="ORF">D477_013260</name>
</gene>
<evidence type="ECO:0000256" key="1">
    <source>
        <dbReference type="SAM" id="MobiDB-lite"/>
    </source>
</evidence>
<evidence type="ECO:0000313" key="4">
    <source>
        <dbReference type="Proteomes" id="UP000010729"/>
    </source>
</evidence>
<keyword evidence="4" id="KW-1185">Reference proteome</keyword>
<dbReference type="InterPro" id="IPR011042">
    <property type="entry name" value="6-blade_b-propeller_TolB-like"/>
</dbReference>
<dbReference type="AlphaFoldDB" id="N1UXH8"/>
<protein>
    <recommendedName>
        <fullName evidence="2">SMP-30/Gluconolactonase/LRE-like region domain-containing protein</fullName>
    </recommendedName>
</protein>
<dbReference type="SUPFAM" id="SSF63829">
    <property type="entry name" value="Calcium-dependent phosphotriesterase"/>
    <property type="match status" value="1"/>
</dbReference>
<feature type="region of interest" description="Disordered" evidence="1">
    <location>
        <begin position="17"/>
        <end position="38"/>
    </location>
</feature>
<sequence>MLGAAALLASAGSVPAFSHNDDDRDRSETIELPDATSAEGITAERDGTFYAGDLFAGDIYIGDLDDGTAEKFIDVPEGRMAVGMSISERRDILAVAGGSSGDAYFYDTDEAEPLEVVALNDDATTLINDVTFTRRGAWFTNSVKGELYFVPVDRDGDIGDVRTLDLSGPAGEITGDFNLNGIDATRSGRTLVVAHSANKAVYTVDPDDGDSEVIEDVNVPNVDGIVLDGRNLWAVQNFDNKITRWRLDSDLESGELKDTITDKAFQIPTTAARVGDQLLAVNAKFDTGLPPTADTYEVVVVDAFGHDD</sequence>
<evidence type="ECO:0000259" key="2">
    <source>
        <dbReference type="Pfam" id="PF08450"/>
    </source>
</evidence>
<comment type="caution">
    <text evidence="3">The sequence shown here is derived from an EMBL/GenBank/DDBJ whole genome shotgun (WGS) entry which is preliminary data.</text>
</comment>
<dbReference type="EMBL" id="ANPE02000157">
    <property type="protein sequence ID" value="EMY33745.1"/>
    <property type="molecule type" value="Genomic_DNA"/>
</dbReference>
<organism evidence="3 4">
    <name type="scientific">Arthrobacter crystallopoietes BAB-32</name>
    <dbReference type="NCBI Taxonomy" id="1246476"/>
    <lineage>
        <taxon>Bacteria</taxon>
        <taxon>Bacillati</taxon>
        <taxon>Actinomycetota</taxon>
        <taxon>Actinomycetes</taxon>
        <taxon>Micrococcales</taxon>
        <taxon>Micrococcaceae</taxon>
        <taxon>Crystallibacter</taxon>
    </lineage>
</organism>
<feature type="compositionally biased region" description="Basic and acidic residues" evidence="1">
    <location>
        <begin position="19"/>
        <end position="29"/>
    </location>
</feature>